<feature type="compositionally biased region" description="Acidic residues" evidence="1">
    <location>
        <begin position="231"/>
        <end position="255"/>
    </location>
</feature>
<gene>
    <name evidence="3" type="primary">Dvir\GJ18519</name>
    <name evidence="3" type="ORF">Dvir_GJ18519</name>
</gene>
<dbReference type="GO" id="GO:0006974">
    <property type="term" value="P:DNA damage response"/>
    <property type="evidence" value="ECO:0007669"/>
    <property type="project" value="UniProtKB-ARBA"/>
</dbReference>
<dbReference type="PANTHER" id="PTHR23099">
    <property type="entry name" value="TRANSCRIPTIONAL REGULATOR"/>
    <property type="match status" value="1"/>
</dbReference>
<dbReference type="KEGG" id="dvi:6636648"/>
<feature type="domain" description="SprT-like" evidence="2">
    <location>
        <begin position="493"/>
        <end position="640"/>
    </location>
</feature>
<dbReference type="HOGENOM" id="CLU_024826_0_0_1"/>
<dbReference type="eggNOG" id="KOG3854">
    <property type="taxonomic scope" value="Eukaryota"/>
</dbReference>
<dbReference type="AlphaFoldDB" id="B4MG73"/>
<reference evidence="3 4" key="1">
    <citation type="journal article" date="2007" name="Nature">
        <title>Evolution of genes and genomes on the Drosophila phylogeny.</title>
        <authorList>
            <consortium name="Drosophila 12 Genomes Consortium"/>
            <person name="Clark A.G."/>
            <person name="Eisen M.B."/>
            <person name="Smith D.R."/>
            <person name="Bergman C.M."/>
            <person name="Oliver B."/>
            <person name="Markow T.A."/>
            <person name="Kaufman T.C."/>
            <person name="Kellis M."/>
            <person name="Gelbart W."/>
            <person name="Iyer V.N."/>
            <person name="Pollard D.A."/>
            <person name="Sackton T.B."/>
            <person name="Larracuente A.M."/>
            <person name="Singh N.D."/>
            <person name="Abad J.P."/>
            <person name="Abt D.N."/>
            <person name="Adryan B."/>
            <person name="Aguade M."/>
            <person name="Akashi H."/>
            <person name="Anderson W.W."/>
            <person name="Aquadro C.F."/>
            <person name="Ardell D.H."/>
            <person name="Arguello R."/>
            <person name="Artieri C.G."/>
            <person name="Barbash D.A."/>
            <person name="Barker D."/>
            <person name="Barsanti P."/>
            <person name="Batterham P."/>
            <person name="Batzoglou S."/>
            <person name="Begun D."/>
            <person name="Bhutkar A."/>
            <person name="Blanco E."/>
            <person name="Bosak S.A."/>
            <person name="Bradley R.K."/>
            <person name="Brand A.D."/>
            <person name="Brent M.R."/>
            <person name="Brooks A.N."/>
            <person name="Brown R.H."/>
            <person name="Butlin R.K."/>
            <person name="Caggese C."/>
            <person name="Calvi B.R."/>
            <person name="Bernardo de Carvalho A."/>
            <person name="Caspi A."/>
            <person name="Castrezana S."/>
            <person name="Celniker S.E."/>
            <person name="Chang J.L."/>
            <person name="Chapple C."/>
            <person name="Chatterji S."/>
            <person name="Chinwalla A."/>
            <person name="Civetta A."/>
            <person name="Clifton S.W."/>
            <person name="Comeron J.M."/>
            <person name="Costello J.C."/>
            <person name="Coyne J.A."/>
            <person name="Daub J."/>
            <person name="David R.G."/>
            <person name="Delcher A.L."/>
            <person name="Delehaunty K."/>
            <person name="Do C.B."/>
            <person name="Ebling H."/>
            <person name="Edwards K."/>
            <person name="Eickbush T."/>
            <person name="Evans J.D."/>
            <person name="Filipski A."/>
            <person name="Findeiss S."/>
            <person name="Freyhult E."/>
            <person name="Fulton L."/>
            <person name="Fulton R."/>
            <person name="Garcia A.C."/>
            <person name="Gardiner A."/>
            <person name="Garfield D.A."/>
            <person name="Garvin B.E."/>
            <person name="Gibson G."/>
            <person name="Gilbert D."/>
            <person name="Gnerre S."/>
            <person name="Godfrey J."/>
            <person name="Good R."/>
            <person name="Gotea V."/>
            <person name="Gravely B."/>
            <person name="Greenberg A.J."/>
            <person name="Griffiths-Jones S."/>
            <person name="Gross S."/>
            <person name="Guigo R."/>
            <person name="Gustafson E.A."/>
            <person name="Haerty W."/>
            <person name="Hahn M.W."/>
            <person name="Halligan D.L."/>
            <person name="Halpern A.L."/>
            <person name="Halter G.M."/>
            <person name="Han M.V."/>
            <person name="Heger A."/>
            <person name="Hillier L."/>
            <person name="Hinrichs A.S."/>
            <person name="Holmes I."/>
            <person name="Hoskins R.A."/>
            <person name="Hubisz M.J."/>
            <person name="Hultmark D."/>
            <person name="Huntley M.A."/>
            <person name="Jaffe D.B."/>
            <person name="Jagadeeshan S."/>
            <person name="Jeck W.R."/>
            <person name="Johnson J."/>
            <person name="Jones C.D."/>
            <person name="Jordan W.C."/>
            <person name="Karpen G.H."/>
            <person name="Kataoka E."/>
            <person name="Keightley P.D."/>
            <person name="Kheradpour P."/>
            <person name="Kirkness E.F."/>
            <person name="Koerich L.B."/>
            <person name="Kristiansen K."/>
            <person name="Kudrna D."/>
            <person name="Kulathinal R.J."/>
            <person name="Kumar S."/>
            <person name="Kwok R."/>
            <person name="Lander E."/>
            <person name="Langley C.H."/>
            <person name="Lapoint R."/>
            <person name="Lazzaro B.P."/>
            <person name="Lee S.J."/>
            <person name="Levesque L."/>
            <person name="Li R."/>
            <person name="Lin C.F."/>
            <person name="Lin M.F."/>
            <person name="Lindblad-Toh K."/>
            <person name="Llopart A."/>
            <person name="Long M."/>
            <person name="Low L."/>
            <person name="Lozovsky E."/>
            <person name="Lu J."/>
            <person name="Luo M."/>
            <person name="Machado C.A."/>
            <person name="Makalowski W."/>
            <person name="Marzo M."/>
            <person name="Matsuda M."/>
            <person name="Matzkin L."/>
            <person name="McAllister B."/>
            <person name="McBride C.S."/>
            <person name="McKernan B."/>
            <person name="McKernan K."/>
            <person name="Mendez-Lago M."/>
            <person name="Minx P."/>
            <person name="Mollenhauer M.U."/>
            <person name="Montooth K."/>
            <person name="Mount S.M."/>
            <person name="Mu X."/>
            <person name="Myers E."/>
            <person name="Negre B."/>
            <person name="Newfeld S."/>
            <person name="Nielsen R."/>
            <person name="Noor M.A."/>
            <person name="O'Grady P."/>
            <person name="Pachter L."/>
            <person name="Papaceit M."/>
            <person name="Parisi M.J."/>
            <person name="Parisi M."/>
            <person name="Parts L."/>
            <person name="Pedersen J.S."/>
            <person name="Pesole G."/>
            <person name="Phillippy A.M."/>
            <person name="Ponting C.P."/>
            <person name="Pop M."/>
            <person name="Porcelli D."/>
            <person name="Powell J.R."/>
            <person name="Prohaska S."/>
            <person name="Pruitt K."/>
            <person name="Puig M."/>
            <person name="Quesneville H."/>
            <person name="Ram K.R."/>
            <person name="Rand D."/>
            <person name="Rasmussen M.D."/>
            <person name="Reed L.K."/>
            <person name="Reenan R."/>
            <person name="Reily A."/>
            <person name="Remington K.A."/>
            <person name="Rieger T.T."/>
            <person name="Ritchie M.G."/>
            <person name="Robin C."/>
            <person name="Rogers Y.H."/>
            <person name="Rohde C."/>
            <person name="Rozas J."/>
            <person name="Rubenfield M.J."/>
            <person name="Ruiz A."/>
            <person name="Russo S."/>
            <person name="Salzberg S.L."/>
            <person name="Sanchez-Gracia A."/>
            <person name="Saranga D.J."/>
            <person name="Sato H."/>
            <person name="Schaeffer S.W."/>
            <person name="Schatz M.C."/>
            <person name="Schlenke T."/>
            <person name="Schwartz R."/>
            <person name="Segarra C."/>
            <person name="Singh R.S."/>
            <person name="Sirot L."/>
            <person name="Sirota M."/>
            <person name="Sisneros N.B."/>
            <person name="Smith C.D."/>
            <person name="Smith T.F."/>
            <person name="Spieth J."/>
            <person name="Stage D.E."/>
            <person name="Stark A."/>
            <person name="Stephan W."/>
            <person name="Strausberg R.L."/>
            <person name="Strempel S."/>
            <person name="Sturgill D."/>
            <person name="Sutton G."/>
            <person name="Sutton G.G."/>
            <person name="Tao W."/>
            <person name="Teichmann S."/>
            <person name="Tobari Y.N."/>
            <person name="Tomimura Y."/>
            <person name="Tsolas J.M."/>
            <person name="Valente V.L."/>
            <person name="Venter E."/>
            <person name="Venter J.C."/>
            <person name="Vicario S."/>
            <person name="Vieira F.G."/>
            <person name="Vilella A.J."/>
            <person name="Villasante A."/>
            <person name="Walenz B."/>
            <person name="Wang J."/>
            <person name="Wasserman M."/>
            <person name="Watts T."/>
            <person name="Wilson D."/>
            <person name="Wilson R.K."/>
            <person name="Wing R.A."/>
            <person name="Wolfner M.F."/>
            <person name="Wong A."/>
            <person name="Wong G.K."/>
            <person name="Wu C.I."/>
            <person name="Wu G."/>
            <person name="Yamamoto D."/>
            <person name="Yang H.P."/>
            <person name="Yang S.P."/>
            <person name="Yorke J.A."/>
            <person name="Yoshida K."/>
            <person name="Zdobnov E."/>
            <person name="Zhang P."/>
            <person name="Zhang Y."/>
            <person name="Zimin A.V."/>
            <person name="Baldwin J."/>
            <person name="Abdouelleil A."/>
            <person name="Abdulkadir J."/>
            <person name="Abebe A."/>
            <person name="Abera B."/>
            <person name="Abreu J."/>
            <person name="Acer S.C."/>
            <person name="Aftuck L."/>
            <person name="Alexander A."/>
            <person name="An P."/>
            <person name="Anderson E."/>
            <person name="Anderson S."/>
            <person name="Arachi H."/>
            <person name="Azer M."/>
            <person name="Bachantsang P."/>
            <person name="Barry A."/>
            <person name="Bayul T."/>
            <person name="Berlin A."/>
            <person name="Bessette D."/>
            <person name="Bloom T."/>
            <person name="Blye J."/>
            <person name="Boguslavskiy L."/>
            <person name="Bonnet C."/>
            <person name="Boukhgalter B."/>
            <person name="Bourzgui I."/>
            <person name="Brown A."/>
            <person name="Cahill P."/>
            <person name="Channer S."/>
            <person name="Cheshatsang Y."/>
            <person name="Chuda L."/>
            <person name="Citroen M."/>
            <person name="Collymore A."/>
            <person name="Cooke P."/>
            <person name="Costello M."/>
            <person name="D'Aco K."/>
            <person name="Daza R."/>
            <person name="De Haan G."/>
            <person name="DeGray S."/>
            <person name="DeMaso C."/>
            <person name="Dhargay N."/>
            <person name="Dooley K."/>
            <person name="Dooley E."/>
            <person name="Doricent M."/>
            <person name="Dorje P."/>
            <person name="Dorjee K."/>
            <person name="Dupes A."/>
            <person name="Elong R."/>
            <person name="Falk J."/>
            <person name="Farina A."/>
            <person name="Faro S."/>
            <person name="Ferguson D."/>
            <person name="Fisher S."/>
            <person name="Foley C.D."/>
            <person name="Franke A."/>
            <person name="Friedrich D."/>
            <person name="Gadbois L."/>
            <person name="Gearin G."/>
            <person name="Gearin C.R."/>
            <person name="Giannoukos G."/>
            <person name="Goode T."/>
            <person name="Graham J."/>
            <person name="Grandbois E."/>
            <person name="Grewal S."/>
            <person name="Gyaltsen K."/>
            <person name="Hafez N."/>
            <person name="Hagos B."/>
            <person name="Hall J."/>
            <person name="Henson C."/>
            <person name="Hollinger A."/>
            <person name="Honan T."/>
            <person name="Huard M.D."/>
            <person name="Hughes L."/>
            <person name="Hurhula B."/>
            <person name="Husby M.E."/>
            <person name="Kamat A."/>
            <person name="Kanga B."/>
            <person name="Kashin S."/>
            <person name="Khazanovich D."/>
            <person name="Kisner P."/>
            <person name="Lance K."/>
            <person name="Lara M."/>
            <person name="Lee W."/>
            <person name="Lennon N."/>
            <person name="Letendre F."/>
            <person name="LeVine R."/>
            <person name="Lipovsky A."/>
            <person name="Liu X."/>
            <person name="Liu J."/>
            <person name="Liu S."/>
            <person name="Lokyitsang T."/>
            <person name="Lokyitsang Y."/>
            <person name="Lubonja R."/>
            <person name="Lui A."/>
            <person name="MacDonald P."/>
            <person name="Magnisalis V."/>
            <person name="Maru K."/>
            <person name="Matthews C."/>
            <person name="McCusker W."/>
            <person name="McDonough S."/>
            <person name="Mehta T."/>
            <person name="Meldrim J."/>
            <person name="Meneus L."/>
            <person name="Mihai O."/>
            <person name="Mihalev A."/>
            <person name="Mihova T."/>
            <person name="Mittelman R."/>
            <person name="Mlenga V."/>
            <person name="Montmayeur A."/>
            <person name="Mulrain L."/>
            <person name="Navidi A."/>
            <person name="Naylor J."/>
            <person name="Negash T."/>
            <person name="Nguyen T."/>
            <person name="Nguyen N."/>
            <person name="Nicol R."/>
            <person name="Norbu C."/>
            <person name="Norbu N."/>
            <person name="Novod N."/>
            <person name="O'Neill B."/>
            <person name="Osman S."/>
            <person name="Markiewicz E."/>
            <person name="Oyono O.L."/>
            <person name="Patti C."/>
            <person name="Phunkhang P."/>
            <person name="Pierre F."/>
            <person name="Priest M."/>
            <person name="Raghuraman S."/>
            <person name="Rege F."/>
            <person name="Reyes R."/>
            <person name="Rise C."/>
            <person name="Rogov P."/>
            <person name="Ross K."/>
            <person name="Ryan E."/>
            <person name="Settipalli S."/>
            <person name="Shea T."/>
            <person name="Sherpa N."/>
            <person name="Shi L."/>
            <person name="Shih D."/>
            <person name="Sparrow T."/>
            <person name="Spaulding J."/>
            <person name="Stalker J."/>
            <person name="Stange-Thomann N."/>
            <person name="Stavropoulos S."/>
            <person name="Stone C."/>
            <person name="Strader C."/>
            <person name="Tesfaye S."/>
            <person name="Thomson T."/>
            <person name="Thoulutsang Y."/>
            <person name="Thoulutsang D."/>
            <person name="Topham K."/>
            <person name="Topping I."/>
            <person name="Tsamla T."/>
            <person name="Vassiliev H."/>
            <person name="Vo A."/>
            <person name="Wangchuk T."/>
            <person name="Wangdi T."/>
            <person name="Weiand M."/>
            <person name="Wilkinson J."/>
            <person name="Wilson A."/>
            <person name="Yadav S."/>
            <person name="Young G."/>
            <person name="Yu Q."/>
            <person name="Zembek L."/>
            <person name="Zhong D."/>
            <person name="Zimmer A."/>
            <person name="Zwirko Z."/>
            <person name="Jaffe D.B."/>
            <person name="Alvarez P."/>
            <person name="Brockman W."/>
            <person name="Butler J."/>
            <person name="Chin C."/>
            <person name="Gnerre S."/>
            <person name="Grabherr M."/>
            <person name="Kleber M."/>
            <person name="Mauceli E."/>
            <person name="MacCallum I."/>
        </authorList>
    </citation>
    <scope>NUCLEOTIDE SEQUENCE [LARGE SCALE GENOMIC DNA]</scope>
    <source>
        <strain evidence="4">Tucson 15010-1051.87</strain>
    </source>
</reference>
<protein>
    <submittedName>
        <fullName evidence="3">Uncharacterized protein, isoform A</fullName>
    </submittedName>
</protein>
<evidence type="ECO:0000313" key="3">
    <source>
        <dbReference type="EMBL" id="EDW57396.1"/>
    </source>
</evidence>
<dbReference type="FunCoup" id="B4MG73">
    <property type="interactions" value="495"/>
</dbReference>
<name>B4MG73_DROVI</name>
<dbReference type="SMART" id="SM00731">
    <property type="entry name" value="SprT"/>
    <property type="match status" value="1"/>
</dbReference>
<evidence type="ECO:0000259" key="2">
    <source>
        <dbReference type="SMART" id="SM00731"/>
    </source>
</evidence>
<keyword evidence="4" id="KW-1185">Reference proteome</keyword>
<dbReference type="STRING" id="7244.B4MG73"/>
<dbReference type="PANTHER" id="PTHR23099:SF0">
    <property type="entry name" value="GERM CELL NUCLEAR ACIDIC PROTEIN"/>
    <property type="match status" value="1"/>
</dbReference>
<dbReference type="InterPro" id="IPR006640">
    <property type="entry name" value="SprT-like_domain"/>
</dbReference>
<feature type="region of interest" description="Disordered" evidence="1">
    <location>
        <begin position="221"/>
        <end position="272"/>
    </location>
</feature>
<accession>B4MG73</accession>
<dbReference type="PhylomeDB" id="B4MG73"/>
<evidence type="ECO:0000313" key="4">
    <source>
        <dbReference type="Proteomes" id="UP000008792"/>
    </source>
</evidence>
<dbReference type="OrthoDB" id="20772at2759"/>
<dbReference type="OMA" id="WAYQAKH"/>
<evidence type="ECO:0000256" key="1">
    <source>
        <dbReference type="SAM" id="MobiDB-lite"/>
    </source>
</evidence>
<feature type="compositionally biased region" description="Low complexity" evidence="1">
    <location>
        <begin position="117"/>
        <end position="129"/>
    </location>
</feature>
<dbReference type="Proteomes" id="UP000008792">
    <property type="component" value="Unassembled WGS sequence"/>
</dbReference>
<sequence length="697" mass="77886">MSDKMSHYNSLANVFEFLNIDSDSEISDNKNGTNVPPVANATHDLTCRKPQTAGDMDNSDDTDMDSDVFVVVDSSNASSDVSCFSASNLSSSSRSVLEPELWDCLSDTDTIPETESDSNTNTNGSSSKLSRSHNYNNLSRSLNHNNISLSTISIATDDACTMDSRLSTPIKRKQDCYPSNSKLSKSCNGRLNLGLEVNATPVLNPNVITTRSGRAVRARIDHKFDYSSEPQDVDSDDSDDPDFGDNDVEDDDEDYGHDNNEPSRKQRRISMRNSCCSSDASSMIESDAFIYLDLKQPVAIVKSEPTADAAIEFDSELKTRLQKLLGLVAPQRRLYNPMSNFELEDNHMDEDDPPPTLRSRLWTAKSSVPPLNVPMVTEPPLPSPVASRIKALGSEITNDMKMLLIDDMVQRANANYFESQTPQHIKEPIDLSGLPSEEQRALHCQQHKKIPSIMGPYTGVYSFVDSLRSTTPLSMCHPLAVNFRKREFGACKVQLAKTLFNILNHTVFHCGLRPSIVWRNCMNTPSSIEHRIEAGGQRLSRIVLWQNIKQPGMMVKVLLHEMCHAAAFVYHGETGHGDNCRKWAYRAKSTMPELPEIGDCNASYKYTCLLCRGRSFGRIKFEDEAQQLRCHYCQFEVNVEACSAENVHNLSLTDQLVTPYKEFVRANYGKCEQSGHSAKMQALNVLYKEHQQQAASN</sequence>
<dbReference type="InParanoid" id="B4MG73"/>
<organism evidence="3 4">
    <name type="scientific">Drosophila virilis</name>
    <name type="common">Fruit fly</name>
    <dbReference type="NCBI Taxonomy" id="7244"/>
    <lineage>
        <taxon>Eukaryota</taxon>
        <taxon>Metazoa</taxon>
        <taxon>Ecdysozoa</taxon>
        <taxon>Arthropoda</taxon>
        <taxon>Hexapoda</taxon>
        <taxon>Insecta</taxon>
        <taxon>Pterygota</taxon>
        <taxon>Neoptera</taxon>
        <taxon>Endopterygota</taxon>
        <taxon>Diptera</taxon>
        <taxon>Brachycera</taxon>
        <taxon>Muscomorpha</taxon>
        <taxon>Ephydroidea</taxon>
        <taxon>Drosophilidae</taxon>
        <taxon>Drosophila</taxon>
    </lineage>
</organism>
<proteinExistence type="predicted"/>
<dbReference type="GO" id="GO:0005634">
    <property type="term" value="C:nucleus"/>
    <property type="evidence" value="ECO:0007669"/>
    <property type="project" value="TreeGrafter"/>
</dbReference>
<feature type="region of interest" description="Disordered" evidence="1">
    <location>
        <begin position="107"/>
        <end position="137"/>
    </location>
</feature>
<dbReference type="Pfam" id="PF10263">
    <property type="entry name" value="SprT-like"/>
    <property type="match status" value="1"/>
</dbReference>
<dbReference type="EMBL" id="CH940672">
    <property type="protein sequence ID" value="EDW57396.1"/>
    <property type="molecule type" value="Genomic_DNA"/>
</dbReference>